<feature type="compositionally biased region" description="Pro residues" evidence="1">
    <location>
        <begin position="115"/>
        <end position="130"/>
    </location>
</feature>
<evidence type="ECO:0000313" key="4">
    <source>
        <dbReference type="Proteomes" id="UP001221328"/>
    </source>
</evidence>
<accession>A0ABT5G256</accession>
<keyword evidence="2" id="KW-1133">Transmembrane helix</keyword>
<feature type="compositionally biased region" description="Basic and acidic residues" evidence="1">
    <location>
        <begin position="13"/>
        <end position="32"/>
    </location>
</feature>
<feature type="compositionally biased region" description="Pro residues" evidence="1">
    <location>
        <begin position="33"/>
        <end position="42"/>
    </location>
</feature>
<feature type="transmembrane region" description="Helical" evidence="2">
    <location>
        <begin position="213"/>
        <end position="238"/>
    </location>
</feature>
<sequence>MADQTQPGGGAAPEHDPWAPPERKTSLDKGPRDQPPGSPQPPSVHDQATVTSVPSDGFPPPGAGTPVPGAPGYGYPGPGTPPYGAPGYGTPGYGAPGYTPPGAGAAPGGWSESAVPPPPIAPTGPGPQNPGAPGGYGYPAYPQGYGWPGMQPPPQNGLGTSAMILGILSCCLFCIYGVVSLILGVLAVILGIKGKRRADRGEATNRGQAQAGFVTGIVGIVLGIATIVLIVFAIVAAINDERNNVDDGPSYNSAPSISAPLLTQD</sequence>
<organism evidence="3 4">
    <name type="scientific">Streptomyces gilvifuscus</name>
    <dbReference type="NCBI Taxonomy" id="1550617"/>
    <lineage>
        <taxon>Bacteria</taxon>
        <taxon>Bacillati</taxon>
        <taxon>Actinomycetota</taxon>
        <taxon>Actinomycetes</taxon>
        <taxon>Kitasatosporales</taxon>
        <taxon>Streptomycetaceae</taxon>
        <taxon>Streptomyces</taxon>
    </lineage>
</organism>
<reference evidence="3 4" key="1">
    <citation type="journal article" date="2015" name="Int. J. Syst. Evol. Microbiol.">
        <title>Streptomyces gilvifuscus sp. nov., an actinomycete that produces antibacterial compounds isolated from soil.</title>
        <authorList>
            <person name="Nguyen T.M."/>
            <person name="Kim J."/>
        </authorList>
    </citation>
    <scope>NUCLEOTIDE SEQUENCE [LARGE SCALE GENOMIC DNA]</scope>
    <source>
        <strain evidence="3 4">T113</strain>
    </source>
</reference>
<evidence type="ECO:0000256" key="1">
    <source>
        <dbReference type="SAM" id="MobiDB-lite"/>
    </source>
</evidence>
<keyword evidence="4" id="KW-1185">Reference proteome</keyword>
<evidence type="ECO:0000313" key="3">
    <source>
        <dbReference type="EMBL" id="MDC2958706.1"/>
    </source>
</evidence>
<feature type="transmembrane region" description="Helical" evidence="2">
    <location>
        <begin position="162"/>
        <end position="192"/>
    </location>
</feature>
<protein>
    <submittedName>
        <fullName evidence="3">DUF4190 domain-containing protein</fullName>
    </submittedName>
</protein>
<feature type="region of interest" description="Disordered" evidence="1">
    <location>
        <begin position="104"/>
        <end position="132"/>
    </location>
</feature>
<feature type="region of interest" description="Disordered" evidence="1">
    <location>
        <begin position="1"/>
        <end position="75"/>
    </location>
</feature>
<proteinExistence type="predicted"/>
<evidence type="ECO:0000256" key="2">
    <source>
        <dbReference type="SAM" id="Phobius"/>
    </source>
</evidence>
<dbReference type="Proteomes" id="UP001221328">
    <property type="component" value="Unassembled WGS sequence"/>
</dbReference>
<keyword evidence="2" id="KW-0472">Membrane</keyword>
<comment type="caution">
    <text evidence="3">The sequence shown here is derived from an EMBL/GenBank/DDBJ whole genome shotgun (WGS) entry which is preliminary data.</text>
</comment>
<name>A0ABT5G256_9ACTN</name>
<keyword evidence="2" id="KW-0812">Transmembrane</keyword>
<dbReference type="RefSeq" id="WP_272177380.1">
    <property type="nucleotide sequence ID" value="NZ_JAQOSK010000013.1"/>
</dbReference>
<dbReference type="EMBL" id="JAQOSK010000013">
    <property type="protein sequence ID" value="MDC2958706.1"/>
    <property type="molecule type" value="Genomic_DNA"/>
</dbReference>
<gene>
    <name evidence="3" type="ORF">PO587_30135</name>
</gene>